<sequence>MGNGTDDAFYDNPNIFNLRAKCYYSSRISAAGYTRTGKSDELDHGDSEGTSLNLPLQRGSGDIANRPVFDEVIVPSAQRFKPDIFLASAGYDGHVLDPLGSL</sequence>
<accession>A0A4U5N8D9</accession>
<name>A0A4U5N8D9_POPAL</name>
<comment type="caution">
    <text evidence="5">The sequence shown here is derived from an EMBL/GenBank/DDBJ whole genome shotgun (WGS) entry which is preliminary data.</text>
</comment>
<keyword evidence="2" id="KW-0156">Chromatin regulator</keyword>
<dbReference type="GO" id="GO:0005737">
    <property type="term" value="C:cytoplasm"/>
    <property type="evidence" value="ECO:0007669"/>
    <property type="project" value="TreeGrafter"/>
</dbReference>
<dbReference type="AlphaFoldDB" id="A0A4U5N8D9"/>
<evidence type="ECO:0000256" key="3">
    <source>
        <dbReference type="SAM" id="MobiDB-lite"/>
    </source>
</evidence>
<feature type="compositionally biased region" description="Basic and acidic residues" evidence="3">
    <location>
        <begin position="37"/>
        <end position="47"/>
    </location>
</feature>
<evidence type="ECO:0000256" key="1">
    <source>
        <dbReference type="ARBA" id="ARBA00022491"/>
    </source>
</evidence>
<evidence type="ECO:0000259" key="4">
    <source>
        <dbReference type="Pfam" id="PF00850"/>
    </source>
</evidence>
<dbReference type="InterPro" id="IPR023801">
    <property type="entry name" value="His_deacetylse_dom"/>
</dbReference>
<dbReference type="GO" id="GO:0004407">
    <property type="term" value="F:histone deacetylase activity"/>
    <property type="evidence" value="ECO:0007669"/>
    <property type="project" value="TreeGrafter"/>
</dbReference>
<evidence type="ECO:0000256" key="2">
    <source>
        <dbReference type="ARBA" id="ARBA00022853"/>
    </source>
</evidence>
<dbReference type="PANTHER" id="PTHR10625">
    <property type="entry name" value="HISTONE DEACETYLASE HDAC1-RELATED"/>
    <property type="match status" value="1"/>
</dbReference>
<dbReference type="STRING" id="43335.A0A4U5N8D9"/>
<dbReference type="Pfam" id="PF00850">
    <property type="entry name" value="Hist_deacetyl"/>
    <property type="match status" value="1"/>
</dbReference>
<organism evidence="5">
    <name type="scientific">Populus alba</name>
    <name type="common">White poplar</name>
    <dbReference type="NCBI Taxonomy" id="43335"/>
    <lineage>
        <taxon>Eukaryota</taxon>
        <taxon>Viridiplantae</taxon>
        <taxon>Streptophyta</taxon>
        <taxon>Embryophyta</taxon>
        <taxon>Tracheophyta</taxon>
        <taxon>Spermatophyta</taxon>
        <taxon>Magnoliopsida</taxon>
        <taxon>eudicotyledons</taxon>
        <taxon>Gunneridae</taxon>
        <taxon>Pentapetalae</taxon>
        <taxon>rosids</taxon>
        <taxon>fabids</taxon>
        <taxon>Malpighiales</taxon>
        <taxon>Salicaceae</taxon>
        <taxon>Saliceae</taxon>
        <taxon>Populus</taxon>
    </lineage>
</organism>
<dbReference type="InterPro" id="IPR023696">
    <property type="entry name" value="Ureohydrolase_dom_sf"/>
</dbReference>
<gene>
    <name evidence="5" type="ORF">D5086_0000281750</name>
</gene>
<dbReference type="EMBL" id="RCHU01001107">
    <property type="protein sequence ID" value="TKR78610.1"/>
    <property type="molecule type" value="Genomic_DNA"/>
</dbReference>
<reference evidence="5" key="1">
    <citation type="submission" date="2018-10" db="EMBL/GenBank/DDBJ databases">
        <title>Population genomic analysis revealed the cold adaptation of white poplar.</title>
        <authorList>
            <person name="Liu Y.-J."/>
        </authorList>
    </citation>
    <scope>NUCLEOTIDE SEQUENCE [LARGE SCALE GENOMIC DNA]</scope>
    <source>
        <strain evidence="5">PAL-ZL1</strain>
    </source>
</reference>
<keyword evidence="1" id="KW-0678">Repressor</keyword>
<feature type="region of interest" description="Disordered" evidence="3">
    <location>
        <begin position="36"/>
        <end position="58"/>
    </location>
</feature>
<protein>
    <recommendedName>
        <fullName evidence="4">Histone deacetylase domain-containing protein</fullName>
    </recommendedName>
</protein>
<dbReference type="GO" id="GO:0040029">
    <property type="term" value="P:epigenetic regulation of gene expression"/>
    <property type="evidence" value="ECO:0007669"/>
    <property type="project" value="TreeGrafter"/>
</dbReference>
<feature type="domain" description="Histone deacetylase" evidence="4">
    <location>
        <begin position="2"/>
        <end position="102"/>
    </location>
</feature>
<dbReference type="GO" id="GO:0000118">
    <property type="term" value="C:histone deacetylase complex"/>
    <property type="evidence" value="ECO:0007669"/>
    <property type="project" value="TreeGrafter"/>
</dbReference>
<dbReference type="Gene3D" id="3.40.800.20">
    <property type="entry name" value="Histone deacetylase domain"/>
    <property type="match status" value="1"/>
</dbReference>
<evidence type="ECO:0000313" key="5">
    <source>
        <dbReference type="EMBL" id="TKR78610.1"/>
    </source>
</evidence>
<dbReference type="InterPro" id="IPR037138">
    <property type="entry name" value="His_deacetylse_dom_sf"/>
</dbReference>
<dbReference type="SUPFAM" id="SSF52768">
    <property type="entry name" value="Arginase/deacetylase"/>
    <property type="match status" value="1"/>
</dbReference>
<proteinExistence type="predicted"/>
<dbReference type="PANTHER" id="PTHR10625:SF11">
    <property type="entry name" value="HISTONE DEACETYLASE 14, CHLOROPLASTIC"/>
    <property type="match status" value="1"/>
</dbReference>